<dbReference type="Proteomes" id="UP000055035">
    <property type="component" value="Unassembled WGS sequence"/>
</dbReference>
<dbReference type="OrthoDB" id="5644952at2"/>
<dbReference type="RefSeq" id="WP_058471800.1">
    <property type="nucleotide sequence ID" value="NZ_CAAAIC010000001.1"/>
</dbReference>
<evidence type="ECO:0000313" key="2">
    <source>
        <dbReference type="Proteomes" id="UP000055035"/>
    </source>
</evidence>
<name>A0A0W0VDC3_9GAMM</name>
<organism evidence="1 2">
    <name type="scientific">Legionella jordanis</name>
    <dbReference type="NCBI Taxonomy" id="456"/>
    <lineage>
        <taxon>Bacteria</taxon>
        <taxon>Pseudomonadati</taxon>
        <taxon>Pseudomonadota</taxon>
        <taxon>Gammaproteobacteria</taxon>
        <taxon>Legionellales</taxon>
        <taxon>Legionellaceae</taxon>
        <taxon>Legionella</taxon>
    </lineage>
</organism>
<gene>
    <name evidence="1" type="ORF">Ljor_2418</name>
</gene>
<protein>
    <submittedName>
        <fullName evidence="1">Uncharacterized protein</fullName>
    </submittedName>
</protein>
<sequence length="307" mass="35448">MLFDQKSLNQLKPQITLLLNRINRLAPETKNPLVQKLKRYSEKIGRLRAEEYSDLMQTLEAASCLLKNLELGENTVHYIQKILQMQATNNPYDPEKQLLLEQKRSKLNERDLTKIFATLHAKRKKFESPQDLFEQEAYRKGTGYNISMWYRDAHHPSNTEKLANCTEQTNAAFVYLYLMVMDEIRENKPAPFKRIERVDVENRLGGHSYLLLDKSKVKQFASLPQPLADIPCEDYLSATDEFGDVCVVIDPWNKNHPFFPASDMADKMPKCGLSGTVNFEFALDFSSGCPPKDELESEEPVFYTARL</sequence>
<accession>A0A0W0VDC3</accession>
<dbReference type="PATRIC" id="fig|456.5.peg.2603"/>
<evidence type="ECO:0000313" key="1">
    <source>
        <dbReference type="EMBL" id="KTD18112.1"/>
    </source>
</evidence>
<keyword evidence="2" id="KW-1185">Reference proteome</keyword>
<proteinExistence type="predicted"/>
<comment type="caution">
    <text evidence="1">The sequence shown here is derived from an EMBL/GenBank/DDBJ whole genome shotgun (WGS) entry which is preliminary data.</text>
</comment>
<dbReference type="EMBL" id="LNYJ01000011">
    <property type="protein sequence ID" value="KTD18112.1"/>
    <property type="molecule type" value="Genomic_DNA"/>
</dbReference>
<reference evidence="1 2" key="1">
    <citation type="submission" date="2015-11" db="EMBL/GenBank/DDBJ databases">
        <title>Genomic analysis of 38 Legionella species identifies large and diverse effector repertoires.</title>
        <authorList>
            <person name="Burstein D."/>
            <person name="Amaro F."/>
            <person name="Zusman T."/>
            <person name="Lifshitz Z."/>
            <person name="Cohen O."/>
            <person name="Gilbert J.A."/>
            <person name="Pupko T."/>
            <person name="Shuman H.A."/>
            <person name="Segal G."/>
        </authorList>
    </citation>
    <scope>NUCLEOTIDE SEQUENCE [LARGE SCALE GENOMIC DNA]</scope>
    <source>
        <strain evidence="1 2">BL-540</strain>
    </source>
</reference>
<dbReference type="AlphaFoldDB" id="A0A0W0VDC3"/>